<gene>
    <name evidence="1" type="ORF">HPB50_010582</name>
</gene>
<sequence length="91" mass="10635">MTWAAVEHGSRNRKRYTLDTVASEREPNHNEPGIINECRPVESARYNEYIRHESPGSHFVTRLKPSSFSLLIVRQFSREVILKSFRESFGK</sequence>
<proteinExistence type="predicted"/>
<evidence type="ECO:0000313" key="2">
    <source>
        <dbReference type="Proteomes" id="UP000821845"/>
    </source>
</evidence>
<dbReference type="Proteomes" id="UP000821845">
    <property type="component" value="Chromosome 2"/>
</dbReference>
<accession>A0ACB7SXS4</accession>
<protein>
    <submittedName>
        <fullName evidence="1">Uncharacterized protein</fullName>
    </submittedName>
</protein>
<name>A0ACB7SXS4_HYAAI</name>
<comment type="caution">
    <text evidence="1">The sequence shown here is derived from an EMBL/GenBank/DDBJ whole genome shotgun (WGS) entry which is preliminary data.</text>
</comment>
<organism evidence="1 2">
    <name type="scientific">Hyalomma asiaticum</name>
    <name type="common">Tick</name>
    <dbReference type="NCBI Taxonomy" id="266040"/>
    <lineage>
        <taxon>Eukaryota</taxon>
        <taxon>Metazoa</taxon>
        <taxon>Ecdysozoa</taxon>
        <taxon>Arthropoda</taxon>
        <taxon>Chelicerata</taxon>
        <taxon>Arachnida</taxon>
        <taxon>Acari</taxon>
        <taxon>Parasitiformes</taxon>
        <taxon>Ixodida</taxon>
        <taxon>Ixodoidea</taxon>
        <taxon>Ixodidae</taxon>
        <taxon>Hyalomminae</taxon>
        <taxon>Hyalomma</taxon>
    </lineage>
</organism>
<dbReference type="EMBL" id="CM023482">
    <property type="protein sequence ID" value="KAH6938569.1"/>
    <property type="molecule type" value="Genomic_DNA"/>
</dbReference>
<keyword evidence="2" id="KW-1185">Reference proteome</keyword>
<evidence type="ECO:0000313" key="1">
    <source>
        <dbReference type="EMBL" id="KAH6938569.1"/>
    </source>
</evidence>
<reference evidence="1" key="1">
    <citation type="submission" date="2020-05" db="EMBL/GenBank/DDBJ databases">
        <title>Large-scale comparative analyses of tick genomes elucidate their genetic diversity and vector capacities.</title>
        <authorList>
            <person name="Jia N."/>
            <person name="Wang J."/>
            <person name="Shi W."/>
            <person name="Du L."/>
            <person name="Sun Y."/>
            <person name="Zhan W."/>
            <person name="Jiang J."/>
            <person name="Wang Q."/>
            <person name="Zhang B."/>
            <person name="Ji P."/>
            <person name="Sakyi L.B."/>
            <person name="Cui X."/>
            <person name="Yuan T."/>
            <person name="Jiang B."/>
            <person name="Yang W."/>
            <person name="Lam T.T.-Y."/>
            <person name="Chang Q."/>
            <person name="Ding S."/>
            <person name="Wang X."/>
            <person name="Zhu J."/>
            <person name="Ruan X."/>
            <person name="Zhao L."/>
            <person name="Wei J."/>
            <person name="Que T."/>
            <person name="Du C."/>
            <person name="Cheng J."/>
            <person name="Dai P."/>
            <person name="Han X."/>
            <person name="Huang E."/>
            <person name="Gao Y."/>
            <person name="Liu J."/>
            <person name="Shao H."/>
            <person name="Ye R."/>
            <person name="Li L."/>
            <person name="Wei W."/>
            <person name="Wang X."/>
            <person name="Wang C."/>
            <person name="Yang T."/>
            <person name="Huo Q."/>
            <person name="Li W."/>
            <person name="Guo W."/>
            <person name="Chen H."/>
            <person name="Zhou L."/>
            <person name="Ni X."/>
            <person name="Tian J."/>
            <person name="Zhou Y."/>
            <person name="Sheng Y."/>
            <person name="Liu T."/>
            <person name="Pan Y."/>
            <person name="Xia L."/>
            <person name="Li J."/>
            <person name="Zhao F."/>
            <person name="Cao W."/>
        </authorList>
    </citation>
    <scope>NUCLEOTIDE SEQUENCE</scope>
    <source>
        <strain evidence="1">Hyas-2018</strain>
    </source>
</reference>